<dbReference type="KEGG" id="emar:D1013_05745"/>
<keyword evidence="2" id="KW-0378">Hydrolase</keyword>
<keyword evidence="2" id="KW-0645">Protease</keyword>
<dbReference type="PANTHER" id="PTHR30627:SF1">
    <property type="entry name" value="PEPTIDOGLYCAN D,D-TRANSPEPTIDASE FTSI"/>
    <property type="match status" value="1"/>
</dbReference>
<dbReference type="Pfam" id="PF03717">
    <property type="entry name" value="PBP_dimer"/>
    <property type="match status" value="1"/>
</dbReference>
<dbReference type="Gene3D" id="3.30.450.330">
    <property type="match status" value="1"/>
</dbReference>
<dbReference type="Pfam" id="PF03793">
    <property type="entry name" value="PASTA"/>
    <property type="match status" value="1"/>
</dbReference>
<organism evidence="6 7">
    <name type="scientific">Euzebyella marina</name>
    <dbReference type="NCBI Taxonomy" id="1761453"/>
    <lineage>
        <taxon>Bacteria</taxon>
        <taxon>Pseudomonadati</taxon>
        <taxon>Bacteroidota</taxon>
        <taxon>Flavobacteriia</taxon>
        <taxon>Flavobacteriales</taxon>
        <taxon>Flavobacteriaceae</taxon>
        <taxon>Euzebyella</taxon>
    </lineage>
</organism>
<evidence type="ECO:0000256" key="1">
    <source>
        <dbReference type="ARBA" id="ARBA00004370"/>
    </source>
</evidence>
<dbReference type="Gene3D" id="3.40.710.10">
    <property type="entry name" value="DD-peptidase/beta-lactamase superfamily"/>
    <property type="match status" value="1"/>
</dbReference>
<dbReference type="Pfam" id="PF00905">
    <property type="entry name" value="Transpeptidase"/>
    <property type="match status" value="1"/>
</dbReference>
<dbReference type="InterPro" id="IPR050515">
    <property type="entry name" value="Beta-lactam/transpept"/>
</dbReference>
<dbReference type="PANTHER" id="PTHR30627">
    <property type="entry name" value="PEPTIDOGLYCAN D,D-TRANSPEPTIDASE"/>
    <property type="match status" value="1"/>
</dbReference>
<name>A0A3G2L3T1_9FLAO</name>
<dbReference type="Gene3D" id="3.30.10.20">
    <property type="match status" value="1"/>
</dbReference>
<dbReference type="InterPro" id="IPR036138">
    <property type="entry name" value="PBP_dimer_sf"/>
</dbReference>
<keyword evidence="4" id="KW-0812">Transmembrane</keyword>
<keyword evidence="4" id="KW-1133">Transmembrane helix</keyword>
<evidence type="ECO:0000256" key="2">
    <source>
        <dbReference type="ARBA" id="ARBA00022645"/>
    </source>
</evidence>
<evidence type="ECO:0000313" key="6">
    <source>
        <dbReference type="EMBL" id="AYN66909.1"/>
    </source>
</evidence>
<evidence type="ECO:0000256" key="3">
    <source>
        <dbReference type="ARBA" id="ARBA00023136"/>
    </source>
</evidence>
<dbReference type="SUPFAM" id="SSF54184">
    <property type="entry name" value="Penicillin-binding protein 2x (pbp-2x), c-terminal domain"/>
    <property type="match status" value="1"/>
</dbReference>
<feature type="domain" description="PASTA" evidence="5">
    <location>
        <begin position="610"/>
        <end position="668"/>
    </location>
</feature>
<sequence>MAVTEKNILNRLYFVVACLFLFAGAILFKLVNIQMVQGDKYQEMAMQRTEKMFTIAPNRGNLYSDDGSLLATSVSRYTIRFDAVTVKDADFKENVVPLSNALSRMLGQSPSHYQQLLRKARVNKNRYALIARNLDYSEYMAVKEFPLFNKGPYKGGLIIEQKTVREHPLGKIAERSVGYERVDENGYYTRVGLEGAFGEYLRGVEGKRLKQKIAKGQWKPIGWDNIVEPKDGYDVISTIDINIQDIAHHALLGQLEKYQADHGCVIVMETESGEVKAISNLGRTEGGKYYERLNYAVGESHEPGSTFKLMTMVAALEDGVVDTTDVIDTHDGTWKIYNHRVRDSKWGGYGKISFAKAFEVSSNTAFAQVIHNGYKENPDKFVNRLMSMNVHRELDLPIKGEGKPVLRSPGDKGWSGLSLAQMAYGYEVSMTPLQTLTFYNAIANDGEMVKPRLIKEVREWDRTVQKFDKEVIDNSICSQETASKVRDLLKNVVEKDYGTGHKLYSRNFSMAGKTGTAQKNYVSKDPDKLKYISTFAGYFPAENPKYSCIVVIHEPDKGVGYYGADVSGPVFKSIAQKVYASNPLIDEVEMEEVEDDRLENNYQKYYAEAQKEYRKVPNVKGMSGMDAISILENLGLEVEVKGNGKVRKQSVSHGTDIQKAKKITLELS</sequence>
<keyword evidence="7" id="KW-1185">Reference proteome</keyword>
<evidence type="ECO:0000313" key="7">
    <source>
        <dbReference type="Proteomes" id="UP000276309"/>
    </source>
</evidence>
<gene>
    <name evidence="6" type="ORF">D1013_05745</name>
</gene>
<dbReference type="GO" id="GO:0008658">
    <property type="term" value="F:penicillin binding"/>
    <property type="evidence" value="ECO:0007669"/>
    <property type="project" value="InterPro"/>
</dbReference>
<protein>
    <submittedName>
        <fullName evidence="6">PASTA domain-containing protein</fullName>
    </submittedName>
</protein>
<comment type="subcellular location">
    <subcellularLocation>
        <location evidence="1">Membrane</location>
    </subcellularLocation>
</comment>
<dbReference type="SUPFAM" id="SSF56601">
    <property type="entry name" value="beta-lactamase/transpeptidase-like"/>
    <property type="match status" value="1"/>
</dbReference>
<dbReference type="CDD" id="cd06575">
    <property type="entry name" value="PASTA_Pbp2x-like_2"/>
    <property type="match status" value="1"/>
</dbReference>
<dbReference type="SMART" id="SM00740">
    <property type="entry name" value="PASTA"/>
    <property type="match status" value="1"/>
</dbReference>
<keyword evidence="2" id="KW-0121">Carboxypeptidase</keyword>
<dbReference type="GO" id="GO:0005886">
    <property type="term" value="C:plasma membrane"/>
    <property type="evidence" value="ECO:0007669"/>
    <property type="project" value="TreeGrafter"/>
</dbReference>
<feature type="transmembrane region" description="Helical" evidence="4">
    <location>
        <begin position="12"/>
        <end position="31"/>
    </location>
</feature>
<dbReference type="EMBL" id="CP032050">
    <property type="protein sequence ID" value="AYN66909.1"/>
    <property type="molecule type" value="Genomic_DNA"/>
</dbReference>
<dbReference type="AlphaFoldDB" id="A0A3G2L3T1"/>
<dbReference type="PROSITE" id="PS51178">
    <property type="entry name" value="PASTA"/>
    <property type="match status" value="1"/>
</dbReference>
<evidence type="ECO:0000259" key="5">
    <source>
        <dbReference type="PROSITE" id="PS51178"/>
    </source>
</evidence>
<accession>A0A3G2L3T1</accession>
<reference evidence="6 7" key="1">
    <citation type="submission" date="2018-08" db="EMBL/GenBank/DDBJ databases">
        <title>The reduced genetic potential of extracellular carbohydrate catabolism in Euzebyella marina RN62, a Flavobacteriia bacterium isolated from the hadal water.</title>
        <authorList>
            <person name="Xue C."/>
        </authorList>
    </citation>
    <scope>NUCLEOTIDE SEQUENCE [LARGE SCALE GENOMIC DNA]</scope>
    <source>
        <strain evidence="6 7">RN62</strain>
    </source>
</reference>
<dbReference type="InterPro" id="IPR001460">
    <property type="entry name" value="PCN-bd_Tpept"/>
</dbReference>
<evidence type="ECO:0000256" key="4">
    <source>
        <dbReference type="SAM" id="Phobius"/>
    </source>
</evidence>
<dbReference type="GO" id="GO:0071555">
    <property type="term" value="P:cell wall organization"/>
    <property type="evidence" value="ECO:0007669"/>
    <property type="project" value="TreeGrafter"/>
</dbReference>
<dbReference type="InterPro" id="IPR012338">
    <property type="entry name" value="Beta-lactam/transpept-like"/>
</dbReference>
<proteinExistence type="predicted"/>
<dbReference type="InterPro" id="IPR005311">
    <property type="entry name" value="PBP_dimer"/>
</dbReference>
<dbReference type="InterPro" id="IPR005543">
    <property type="entry name" value="PASTA_dom"/>
</dbReference>
<dbReference type="GO" id="GO:0004180">
    <property type="term" value="F:carboxypeptidase activity"/>
    <property type="evidence" value="ECO:0007669"/>
    <property type="project" value="UniProtKB-KW"/>
</dbReference>
<keyword evidence="3 4" id="KW-0472">Membrane</keyword>
<dbReference type="SUPFAM" id="SSF56519">
    <property type="entry name" value="Penicillin binding protein dimerisation domain"/>
    <property type="match status" value="1"/>
</dbReference>
<dbReference type="Gene3D" id="3.90.1310.10">
    <property type="entry name" value="Penicillin-binding protein 2a (Domain 2)"/>
    <property type="match status" value="1"/>
</dbReference>
<dbReference type="RefSeq" id="WP_121847960.1">
    <property type="nucleotide sequence ID" value="NZ_CP032050.1"/>
</dbReference>
<dbReference type="Proteomes" id="UP000276309">
    <property type="component" value="Chromosome"/>
</dbReference>
<dbReference type="OrthoDB" id="9804124at2"/>